<dbReference type="SUPFAM" id="SSF53474">
    <property type="entry name" value="alpha/beta-Hydrolases"/>
    <property type="match status" value="1"/>
</dbReference>
<feature type="region of interest" description="Disordered" evidence="4">
    <location>
        <begin position="24"/>
        <end position="60"/>
    </location>
</feature>
<accession>M5EL23</accession>
<dbReference type="RefSeq" id="WP_008874003.1">
    <property type="nucleotide sequence ID" value="NZ_CAUM01000055.1"/>
</dbReference>
<dbReference type="OrthoDB" id="9806180at2"/>
<gene>
    <name evidence="6" type="ORF">MESS2_1480088</name>
</gene>
<keyword evidence="2" id="KW-0378">Hydrolase</keyword>
<reference evidence="6 7" key="1">
    <citation type="submission" date="2013-02" db="EMBL/GenBank/DDBJ databases">
        <authorList>
            <person name="Genoscope - CEA"/>
        </authorList>
    </citation>
    <scope>NUCLEOTIDE SEQUENCE [LARGE SCALE GENOMIC DNA]</scope>
    <source>
        <strain evidence="6 7">STM 2683</strain>
    </source>
</reference>
<dbReference type="Pfam" id="PF07859">
    <property type="entry name" value="Abhydrolase_3"/>
    <property type="match status" value="1"/>
</dbReference>
<feature type="domain" description="Alpha/beta hydrolase fold-3" evidence="5">
    <location>
        <begin position="92"/>
        <end position="297"/>
    </location>
</feature>
<evidence type="ECO:0000256" key="1">
    <source>
        <dbReference type="ARBA" id="ARBA00010515"/>
    </source>
</evidence>
<dbReference type="EMBL" id="CAUM01000055">
    <property type="protein sequence ID" value="CCV05042.1"/>
    <property type="molecule type" value="Genomic_DNA"/>
</dbReference>
<dbReference type="InterPro" id="IPR033140">
    <property type="entry name" value="Lipase_GDXG_put_SER_AS"/>
</dbReference>
<dbReference type="PROSITE" id="PS01173">
    <property type="entry name" value="LIPASE_GDXG_HIS"/>
    <property type="match status" value="1"/>
</dbReference>
<dbReference type="InterPro" id="IPR050300">
    <property type="entry name" value="GDXG_lipolytic_enzyme"/>
</dbReference>
<proteinExistence type="inferred from homology"/>
<protein>
    <submittedName>
        <fullName evidence="6">Lipase protein</fullName>
    </submittedName>
</protein>
<comment type="caution">
    <text evidence="6">The sequence shown here is derived from an EMBL/GenBank/DDBJ whole genome shotgun (WGS) entry which is preliminary data.</text>
</comment>
<name>M5EL23_9HYPH</name>
<dbReference type="Gene3D" id="3.40.50.1820">
    <property type="entry name" value="alpha/beta hydrolase"/>
    <property type="match status" value="1"/>
</dbReference>
<sequence>MTTSSPTTPAVSLVDPEARHVLDLSREAGARPFETGTPEEARRSYEDGFPTLQGEREPVASVSERTIAGPDGPVTLRIYRGRDAPGTDAPALLYLHGGGWVVGNPESHDEICRWFANMAACIVVSPAYRLAPEHKFPAAIEDCRAVLFFMQSDAGDLGIDTRRVAIAGDSAGGNLATVLSLIARGSEKPPTAQLLFYPNTDASQTADSYHRFADGFGLTAATMAWFRDHYISSSSDIDDWRVSPLKAASLIGAPPAFLAIAGHDILADEGEAYAKRLQDDGVTVVLRRWPGQIHGFVSMGRHGPAARQAVGAAVVAWRGFDPAFENPQAD</sequence>
<evidence type="ECO:0000313" key="7">
    <source>
        <dbReference type="Proteomes" id="UP000012062"/>
    </source>
</evidence>
<dbReference type="PANTHER" id="PTHR48081">
    <property type="entry name" value="AB HYDROLASE SUPERFAMILY PROTEIN C4A8.06C"/>
    <property type="match status" value="1"/>
</dbReference>
<evidence type="ECO:0000313" key="6">
    <source>
        <dbReference type="EMBL" id="CCV05042.1"/>
    </source>
</evidence>
<evidence type="ECO:0000259" key="5">
    <source>
        <dbReference type="Pfam" id="PF07859"/>
    </source>
</evidence>
<dbReference type="Proteomes" id="UP000012062">
    <property type="component" value="Unassembled WGS sequence"/>
</dbReference>
<dbReference type="PROSITE" id="PS01174">
    <property type="entry name" value="LIPASE_GDXG_SER"/>
    <property type="match status" value="1"/>
</dbReference>
<comment type="similarity">
    <text evidence="1">Belongs to the 'GDXG' lipolytic enzyme family.</text>
</comment>
<dbReference type="InterPro" id="IPR013094">
    <property type="entry name" value="AB_hydrolase_3"/>
</dbReference>
<dbReference type="InterPro" id="IPR029058">
    <property type="entry name" value="AB_hydrolase_fold"/>
</dbReference>
<dbReference type="PANTHER" id="PTHR48081:SF8">
    <property type="entry name" value="ALPHA_BETA HYDROLASE FOLD-3 DOMAIN-CONTAINING PROTEIN-RELATED"/>
    <property type="match status" value="1"/>
</dbReference>
<dbReference type="AlphaFoldDB" id="M5EL23"/>
<organism evidence="6 7">
    <name type="scientific">Mesorhizobium metallidurans STM 2683</name>
    <dbReference type="NCBI Taxonomy" id="1297569"/>
    <lineage>
        <taxon>Bacteria</taxon>
        <taxon>Pseudomonadati</taxon>
        <taxon>Pseudomonadota</taxon>
        <taxon>Alphaproteobacteria</taxon>
        <taxon>Hyphomicrobiales</taxon>
        <taxon>Phyllobacteriaceae</taxon>
        <taxon>Mesorhizobium</taxon>
    </lineage>
</organism>
<dbReference type="eggNOG" id="COG0657">
    <property type="taxonomic scope" value="Bacteria"/>
</dbReference>
<dbReference type="InterPro" id="IPR002168">
    <property type="entry name" value="Lipase_GDXG_HIS_AS"/>
</dbReference>
<evidence type="ECO:0000256" key="4">
    <source>
        <dbReference type="SAM" id="MobiDB-lite"/>
    </source>
</evidence>
<dbReference type="GO" id="GO:0016787">
    <property type="term" value="F:hydrolase activity"/>
    <property type="evidence" value="ECO:0007669"/>
    <property type="project" value="UniProtKB-KW"/>
</dbReference>
<keyword evidence="7" id="KW-1185">Reference proteome</keyword>
<evidence type="ECO:0000256" key="2">
    <source>
        <dbReference type="ARBA" id="ARBA00022801"/>
    </source>
</evidence>
<dbReference type="STRING" id="1297569.MESS2_1480088"/>
<feature type="active site" evidence="3">
    <location>
        <position position="170"/>
    </location>
</feature>
<evidence type="ECO:0000256" key="3">
    <source>
        <dbReference type="PROSITE-ProRule" id="PRU10038"/>
    </source>
</evidence>